<dbReference type="AlphaFoldDB" id="A0A4D4MAC3"/>
<evidence type="ECO:0000313" key="2">
    <source>
        <dbReference type="Proteomes" id="UP000302139"/>
    </source>
</evidence>
<accession>A0A4D4MAC3</accession>
<comment type="caution">
    <text evidence="1">The sequence shown here is derived from an EMBL/GenBank/DDBJ whole genome shotgun (WGS) entry which is preliminary data.</text>
</comment>
<proteinExistence type="predicted"/>
<gene>
    <name evidence="1" type="ORF">SAV14893_082080</name>
</gene>
<sequence>MLNVGLDLRAVADPDAPTQDLLTVDSAQVQARLDKAAAALATGARRAGTSPTAGGVACAMASAMGAKTWANSGSKPGDVAVLSFWLMGLSWCDA</sequence>
<evidence type="ECO:0000313" key="1">
    <source>
        <dbReference type="EMBL" id="GDY68815.1"/>
    </source>
</evidence>
<protein>
    <submittedName>
        <fullName evidence="1">Uncharacterized protein</fullName>
    </submittedName>
</protein>
<name>A0A4D4MAC3_STRAX</name>
<reference evidence="1 2" key="1">
    <citation type="submission" date="2019-04" db="EMBL/GenBank/DDBJ databases">
        <title>Draft genome sequences of Streptomyces avermitilis NBRC 14893.</title>
        <authorList>
            <person name="Komaki H."/>
            <person name="Tamura T."/>
            <person name="Hosoyama A."/>
        </authorList>
    </citation>
    <scope>NUCLEOTIDE SEQUENCE [LARGE SCALE GENOMIC DNA]</scope>
    <source>
        <strain evidence="1 2">NBRC 14893</strain>
    </source>
</reference>
<dbReference type="EMBL" id="BJHX01000001">
    <property type="protein sequence ID" value="GDY68815.1"/>
    <property type="molecule type" value="Genomic_DNA"/>
</dbReference>
<organism evidence="1 2">
    <name type="scientific">Streptomyces avermitilis</name>
    <dbReference type="NCBI Taxonomy" id="33903"/>
    <lineage>
        <taxon>Bacteria</taxon>
        <taxon>Bacillati</taxon>
        <taxon>Actinomycetota</taxon>
        <taxon>Actinomycetes</taxon>
        <taxon>Kitasatosporales</taxon>
        <taxon>Streptomycetaceae</taxon>
        <taxon>Streptomyces</taxon>
    </lineage>
</organism>
<dbReference type="Proteomes" id="UP000302139">
    <property type="component" value="Unassembled WGS sequence"/>
</dbReference>